<accession>A0A6H1ZEC7</accession>
<evidence type="ECO:0000313" key="1">
    <source>
        <dbReference type="EMBL" id="QJA45540.1"/>
    </source>
</evidence>
<reference evidence="1" key="1">
    <citation type="submission" date="2020-03" db="EMBL/GenBank/DDBJ databases">
        <title>The deep terrestrial virosphere.</title>
        <authorList>
            <person name="Holmfeldt K."/>
            <person name="Nilsson E."/>
            <person name="Simone D."/>
            <person name="Lopez-Fernandez M."/>
            <person name="Wu X."/>
            <person name="de Brujin I."/>
            <person name="Lundin D."/>
            <person name="Andersson A."/>
            <person name="Bertilsson S."/>
            <person name="Dopson M."/>
        </authorList>
    </citation>
    <scope>NUCLEOTIDE SEQUENCE</scope>
    <source>
        <strain evidence="1">TM448A00246</strain>
    </source>
</reference>
<name>A0A6H1ZEC7_9ZZZZ</name>
<proteinExistence type="predicted"/>
<dbReference type="AlphaFoldDB" id="A0A6H1ZEC7"/>
<dbReference type="EMBL" id="MT143992">
    <property type="protein sequence ID" value="QJA45540.1"/>
    <property type="molecule type" value="Genomic_DNA"/>
</dbReference>
<organism evidence="1">
    <name type="scientific">viral metagenome</name>
    <dbReference type="NCBI Taxonomy" id="1070528"/>
    <lineage>
        <taxon>unclassified sequences</taxon>
        <taxon>metagenomes</taxon>
        <taxon>organismal metagenomes</taxon>
    </lineage>
</organism>
<gene>
    <name evidence="1" type="ORF">TM448A00246_0031</name>
</gene>
<evidence type="ECO:0008006" key="2">
    <source>
        <dbReference type="Google" id="ProtNLM"/>
    </source>
</evidence>
<protein>
    <recommendedName>
        <fullName evidence="2">RNA ligase</fullName>
    </recommendedName>
</protein>
<sequence>MNSVERASEILDVKLDTLSEFSEIDPFNLDNKLTGVICRQSDYRYGALVIFRVNDEECEQIIYGTPKLHYPFNKKGEFRWPDISQIEIWDKLDGSNVLAFFYSHNGTFYLTYKTRLSPILKDGIYGGFLSMWREMLDLNEWIKLASISNPEYNLSFELYGYRNEITIKYRISLDVKLLFGIRRFDHVVRPPSQLFAIKDLHLPKKYVVSDSSDLQDTYLSLQSEMTGINEKVDQPIVEGIVMYAFCNEPSWRLFKCKALDIQKLHWASGGISIHELWTTALNSFENGIQDIDYFIDLLREEYTNEQIERSLSKVKRVYQDAFHHNEFIMRVNKMYFEAKKEGFDVSKNKAETFRFMSKFFDKKEMRKVGSIILKGENL</sequence>